<feature type="transmembrane region" description="Helical" evidence="1">
    <location>
        <begin position="6"/>
        <end position="30"/>
    </location>
</feature>
<reference evidence="2 3" key="1">
    <citation type="submission" date="2021-10" db="EMBL/GenBank/DDBJ databases">
        <authorList>
            <person name="Criscuolo A."/>
        </authorList>
    </citation>
    <scope>NUCLEOTIDE SEQUENCE [LARGE SCALE GENOMIC DNA]</scope>
    <source>
        <strain evidence="3">CIP 111899</strain>
    </source>
</reference>
<keyword evidence="3" id="KW-1185">Reference proteome</keyword>
<dbReference type="EMBL" id="CAKJTI010000008">
    <property type="protein sequence ID" value="CAG9612864.1"/>
    <property type="molecule type" value="Genomic_DNA"/>
</dbReference>
<evidence type="ECO:0000256" key="1">
    <source>
        <dbReference type="SAM" id="Phobius"/>
    </source>
</evidence>
<evidence type="ECO:0000313" key="3">
    <source>
        <dbReference type="Proteomes" id="UP000789423"/>
    </source>
</evidence>
<dbReference type="RefSeq" id="WP_230574982.1">
    <property type="nucleotide sequence ID" value="NZ_CAKJTI010000008.1"/>
</dbReference>
<dbReference type="Proteomes" id="UP000789423">
    <property type="component" value="Unassembled WGS sequence"/>
</dbReference>
<organism evidence="2 3">
    <name type="scientific">Bacillus rhizoplanae</name>
    <dbReference type="NCBI Taxonomy" id="2880966"/>
    <lineage>
        <taxon>Bacteria</taxon>
        <taxon>Bacillati</taxon>
        <taxon>Bacillota</taxon>
        <taxon>Bacilli</taxon>
        <taxon>Bacillales</taxon>
        <taxon>Bacillaceae</taxon>
        <taxon>Bacillus</taxon>
    </lineage>
</organism>
<sequence length="67" mass="7138">MGAFFLDFAIVAALVIGITATVGIITNGIGEKLFGGKDKMKFVDKSSEVQAGWNQVGGKGIYKKHTY</sequence>
<keyword evidence="1" id="KW-0812">Transmembrane</keyword>
<keyword evidence="1" id="KW-1133">Transmembrane helix</keyword>
<gene>
    <name evidence="2" type="ORF">BACCIP111899_02042</name>
</gene>
<keyword evidence="1" id="KW-0472">Membrane</keyword>
<comment type="caution">
    <text evidence="2">The sequence shown here is derived from an EMBL/GenBank/DDBJ whole genome shotgun (WGS) entry which is preliminary data.</text>
</comment>
<evidence type="ECO:0000313" key="2">
    <source>
        <dbReference type="EMBL" id="CAG9612864.1"/>
    </source>
</evidence>
<protein>
    <submittedName>
        <fullName evidence="2">Uncharacterized protein</fullName>
    </submittedName>
</protein>
<accession>A0ABN7ZXS5</accession>
<proteinExistence type="predicted"/>
<name>A0ABN7ZXS5_9BACI</name>